<sequence length="220" mass="24858">MRPSPIPALALLCCLSVQADCDYDDFPRMDGMLVSSLGNNVQWNHMALNGRSFRVQASVEAVKSYYGKQWKDAVDYTEFNGWEQILHINKDCMMMLQVKAQNDRYSYGNLMLTNPPARNAGSTALGSGMPVPHDAQVISDMRSDDDIRKGRLVLLLSENDLHSTQAWYEAELQTQGWTLESRSTQNHAVVLSYLKGRELMTVGLLRAQGRTQVLLNRMDR</sequence>
<dbReference type="STRING" id="425504.SAMN05216206_1263"/>
<dbReference type="AlphaFoldDB" id="A0A1I3F2G2"/>
<gene>
    <name evidence="2" type="ORF">SAMN05216206_1263</name>
</gene>
<keyword evidence="1" id="KW-0732">Signal</keyword>
<protein>
    <submittedName>
        <fullName evidence="2">Uncharacterized protein</fullName>
    </submittedName>
</protein>
<reference evidence="3" key="1">
    <citation type="submission" date="2016-10" db="EMBL/GenBank/DDBJ databases">
        <authorList>
            <person name="Varghese N."/>
            <person name="Submissions S."/>
        </authorList>
    </citation>
    <scope>NUCLEOTIDE SEQUENCE [LARGE SCALE GENOMIC DNA]</scope>
    <source>
        <strain evidence="3">LMG 24016</strain>
    </source>
</reference>
<name>A0A1I3F2G2_9PSED</name>
<keyword evidence="3" id="KW-1185">Reference proteome</keyword>
<proteinExistence type="predicted"/>
<evidence type="ECO:0000256" key="1">
    <source>
        <dbReference type="SAM" id="SignalP"/>
    </source>
</evidence>
<organism evidence="2 3">
    <name type="scientific">Pseudomonas guineae</name>
    <dbReference type="NCBI Taxonomy" id="425504"/>
    <lineage>
        <taxon>Bacteria</taxon>
        <taxon>Pseudomonadati</taxon>
        <taxon>Pseudomonadota</taxon>
        <taxon>Gammaproteobacteria</taxon>
        <taxon>Pseudomonadales</taxon>
        <taxon>Pseudomonadaceae</taxon>
        <taxon>Pseudomonas</taxon>
    </lineage>
</organism>
<evidence type="ECO:0000313" key="3">
    <source>
        <dbReference type="Proteomes" id="UP000243606"/>
    </source>
</evidence>
<dbReference type="OrthoDB" id="6258586at2"/>
<dbReference type="RefSeq" id="WP_090240598.1">
    <property type="nucleotide sequence ID" value="NZ_CAXBNE010000093.1"/>
</dbReference>
<accession>A0A1I3F2G2</accession>
<dbReference type="Proteomes" id="UP000243606">
    <property type="component" value="Unassembled WGS sequence"/>
</dbReference>
<feature type="signal peptide" evidence="1">
    <location>
        <begin position="1"/>
        <end position="19"/>
    </location>
</feature>
<dbReference type="EMBL" id="FOQL01000001">
    <property type="protein sequence ID" value="SFI05455.1"/>
    <property type="molecule type" value="Genomic_DNA"/>
</dbReference>
<feature type="chain" id="PRO_5017332634" evidence="1">
    <location>
        <begin position="20"/>
        <end position="220"/>
    </location>
</feature>
<evidence type="ECO:0000313" key="2">
    <source>
        <dbReference type="EMBL" id="SFI05455.1"/>
    </source>
</evidence>